<name>A0ACC1T6U2_9APHY</name>
<dbReference type="Proteomes" id="UP001148662">
    <property type="component" value="Unassembled WGS sequence"/>
</dbReference>
<dbReference type="EMBL" id="JANHOG010000430">
    <property type="protein sequence ID" value="KAJ3554438.1"/>
    <property type="molecule type" value="Genomic_DNA"/>
</dbReference>
<evidence type="ECO:0000313" key="2">
    <source>
        <dbReference type="Proteomes" id="UP001148662"/>
    </source>
</evidence>
<gene>
    <name evidence="1" type="ORF">NM688_g3112</name>
</gene>
<comment type="caution">
    <text evidence="1">The sequence shown here is derived from an EMBL/GenBank/DDBJ whole genome shotgun (WGS) entry which is preliminary data.</text>
</comment>
<evidence type="ECO:0000313" key="1">
    <source>
        <dbReference type="EMBL" id="KAJ3554438.1"/>
    </source>
</evidence>
<accession>A0ACC1T6U2</accession>
<organism evidence="1 2">
    <name type="scientific">Phlebia brevispora</name>
    <dbReference type="NCBI Taxonomy" id="194682"/>
    <lineage>
        <taxon>Eukaryota</taxon>
        <taxon>Fungi</taxon>
        <taxon>Dikarya</taxon>
        <taxon>Basidiomycota</taxon>
        <taxon>Agaricomycotina</taxon>
        <taxon>Agaricomycetes</taxon>
        <taxon>Polyporales</taxon>
        <taxon>Meruliaceae</taxon>
        <taxon>Phlebia</taxon>
    </lineage>
</organism>
<proteinExistence type="predicted"/>
<protein>
    <submittedName>
        <fullName evidence="1">Uncharacterized protein</fullName>
    </submittedName>
</protein>
<reference evidence="1" key="1">
    <citation type="submission" date="2022-07" db="EMBL/GenBank/DDBJ databases">
        <title>Genome Sequence of Phlebia brevispora.</title>
        <authorList>
            <person name="Buettner E."/>
        </authorList>
    </citation>
    <scope>NUCLEOTIDE SEQUENCE</scope>
    <source>
        <strain evidence="1">MPL23</strain>
    </source>
</reference>
<keyword evidence="2" id="KW-1185">Reference proteome</keyword>
<sequence>MSKPTIFLLGATGYLGSEFLKLLARDYPDYPVIALIRNATAERRARLNEIHPNITVEEGALDDANAIIDQVLKADIVINSASSDHWPSVKATLEGLEKSSATRPGNPPLYIHVSGCGILSDNARGEHNPNLKIWSDIGLDLKDCDPINTHLESDIPIVAAGTRKENPVRTIIIYPGQIYGVGTGVQKTTLWLRFFLDYAKKLGYAGTWGPGRNVQNTIHVLDCADILLFIFKAALEGKAAEGAEGLYFAVTDTTMSYGEWAEKMGDYLYSKGLIKEPGCKPMPPEVVEPLGHYGWSLFGGSLVGKADHLTQMGWKPVYSNKESLLETLPAAIDAGLEDW</sequence>